<evidence type="ECO:0000313" key="3">
    <source>
        <dbReference type="Proteomes" id="UP000244940"/>
    </source>
</evidence>
<gene>
    <name evidence="2" type="ORF">C4N9_08075</name>
</gene>
<feature type="region of interest" description="Disordered" evidence="1">
    <location>
        <begin position="425"/>
        <end position="450"/>
    </location>
</feature>
<reference evidence="2 3" key="1">
    <citation type="submission" date="2018-05" db="EMBL/GenBank/DDBJ databases">
        <title>Pararhodobacter marina sp. nov., isolated from deep-sea water of the Indian Ocean.</title>
        <authorList>
            <person name="Lai Q.Sr."/>
            <person name="Liu X."/>
            <person name="Shao Z."/>
        </authorList>
    </citation>
    <scope>NUCLEOTIDE SEQUENCE [LARGE SCALE GENOMIC DNA]</scope>
    <source>
        <strain evidence="2 3">CIC4N-9</strain>
    </source>
</reference>
<name>A0A2U2CCW0_9RHOB</name>
<accession>A0A2U2CCW0</accession>
<organism evidence="2 3">
    <name type="scientific">Pararhodobacter marinus</name>
    <dbReference type="NCBI Taxonomy" id="2184063"/>
    <lineage>
        <taxon>Bacteria</taxon>
        <taxon>Pseudomonadati</taxon>
        <taxon>Pseudomonadota</taxon>
        <taxon>Alphaproteobacteria</taxon>
        <taxon>Rhodobacterales</taxon>
        <taxon>Paracoccaceae</taxon>
        <taxon>Pararhodobacter</taxon>
    </lineage>
</organism>
<dbReference type="Proteomes" id="UP000244940">
    <property type="component" value="Unassembled WGS sequence"/>
</dbReference>
<dbReference type="OrthoDB" id="7829173at2"/>
<dbReference type="AlphaFoldDB" id="A0A2U2CCW0"/>
<evidence type="ECO:0000313" key="2">
    <source>
        <dbReference type="EMBL" id="PWE29690.1"/>
    </source>
</evidence>
<proteinExistence type="predicted"/>
<evidence type="ECO:0000256" key="1">
    <source>
        <dbReference type="SAM" id="MobiDB-lite"/>
    </source>
</evidence>
<keyword evidence="3" id="KW-1185">Reference proteome</keyword>
<dbReference type="GeneID" id="94364844"/>
<dbReference type="EMBL" id="QEYD01000004">
    <property type="protein sequence ID" value="PWE29690.1"/>
    <property type="molecule type" value="Genomic_DNA"/>
</dbReference>
<sequence>MRIVVIIPNAEWRKTAGVRIRYERIRPRIEALGHSFALQPIDEAMAAPERAGDIYLISKCHDVRSLLLTRRLRAEGCAVGIDFFDDYYSQTQDAAFMHLRAWFRMMTAQVDFGLCSTPNMRDRLVRLVPDLPLLVMNDPASGWEGAALADRLRAVAERTRASRVLDIGWFGIGDNPYFSLGLEDLSAFAGQLLQCRARGYQPRLRILTNRRALDPRRLEMIARLPVPCLVDEWTEEAETALIADSLFCFLPVNGQEFSTVKSLNRAVSVLAGGSQVLSTGFPLYQTLAPFIYRDLGELLDHLDADTLRVRPQTLADLGALMDSLGSAEVEAKRLADFLETLPRPAPHDWPGEKPVIVLQGSRPQGEIHKQVQRRGYLSAASPRTTAKLAFDLSIRSDPEGQFLDVVLRDRSVARLSKHWRARVSEIAPPKGGDPQPTLRLTRDDLPGLRPMRQVSAPRHELEEQSRYRPDMALMAEIANLIFDTPHLFLSESSSPYWSPEIEAQQNGAAHA</sequence>
<protein>
    <submittedName>
        <fullName evidence="2">Uncharacterized protein</fullName>
    </submittedName>
</protein>
<dbReference type="RefSeq" id="WP_109532803.1">
    <property type="nucleotide sequence ID" value="NZ_QEYD01000004.1"/>
</dbReference>
<comment type="caution">
    <text evidence="2">The sequence shown here is derived from an EMBL/GenBank/DDBJ whole genome shotgun (WGS) entry which is preliminary data.</text>
</comment>